<dbReference type="Proteomes" id="UP000188320">
    <property type="component" value="Unassembled WGS sequence"/>
</dbReference>
<dbReference type="AlphaFoldDB" id="A0A1R1PUR8"/>
<organism evidence="2 3">
    <name type="scientific">Zancudomyces culisetae</name>
    <name type="common">Gut fungus</name>
    <name type="synonym">Smittium culisetae</name>
    <dbReference type="NCBI Taxonomy" id="1213189"/>
    <lineage>
        <taxon>Eukaryota</taxon>
        <taxon>Fungi</taxon>
        <taxon>Fungi incertae sedis</taxon>
        <taxon>Zoopagomycota</taxon>
        <taxon>Kickxellomycotina</taxon>
        <taxon>Harpellomycetes</taxon>
        <taxon>Harpellales</taxon>
        <taxon>Legeriomycetaceae</taxon>
        <taxon>Zancudomyces</taxon>
    </lineage>
</organism>
<reference evidence="3" key="1">
    <citation type="submission" date="2017-01" db="EMBL/GenBank/DDBJ databases">
        <authorList>
            <person name="Wang Y."/>
            <person name="White M."/>
            <person name="Kvist S."/>
            <person name="Moncalvo J.-M."/>
        </authorList>
    </citation>
    <scope>NUCLEOTIDE SEQUENCE [LARGE SCALE GENOMIC DNA]</scope>
    <source>
        <strain evidence="3">COL-18-3</strain>
    </source>
</reference>
<sequence>FPETYTQPHQELKPAPPPPKPKLLRTATTLPQPPCQPQPVVRISGGYVSNEYPSSIAAKPNPFQSKSQKDPSPFVAQTLDCSTCGCDEFVEHPFKRGSCNNCFHKH</sequence>
<evidence type="ECO:0000256" key="1">
    <source>
        <dbReference type="SAM" id="MobiDB-lite"/>
    </source>
</evidence>
<feature type="region of interest" description="Disordered" evidence="1">
    <location>
        <begin position="1"/>
        <end position="39"/>
    </location>
</feature>
<keyword evidence="3" id="KW-1185">Reference proteome</keyword>
<evidence type="ECO:0000313" key="2">
    <source>
        <dbReference type="EMBL" id="OMH84704.1"/>
    </source>
</evidence>
<accession>A0A1R1PUR8</accession>
<gene>
    <name evidence="2" type="ORF">AX774_g1771</name>
</gene>
<protein>
    <submittedName>
        <fullName evidence="2">Uncharacterized protein</fullName>
    </submittedName>
</protein>
<proteinExistence type="predicted"/>
<name>A0A1R1PUR8_ZANCU</name>
<dbReference type="EMBL" id="LSSK01000162">
    <property type="protein sequence ID" value="OMH84704.1"/>
    <property type="molecule type" value="Genomic_DNA"/>
</dbReference>
<feature type="non-terminal residue" evidence="2">
    <location>
        <position position="1"/>
    </location>
</feature>
<comment type="caution">
    <text evidence="2">The sequence shown here is derived from an EMBL/GenBank/DDBJ whole genome shotgun (WGS) entry which is preliminary data.</text>
</comment>
<dbReference type="OrthoDB" id="5589221at2759"/>
<evidence type="ECO:0000313" key="3">
    <source>
        <dbReference type="Proteomes" id="UP000188320"/>
    </source>
</evidence>